<accession>A0ABU1GKT0</accession>
<reference evidence="2 3" key="1">
    <citation type="submission" date="2023-04" db="EMBL/GenBank/DDBJ databases">
        <title>A long-awaited taxogenomic arrangement of the family Halomonadaceae.</title>
        <authorList>
            <person name="De La Haba R."/>
            <person name="Chuvochina M."/>
            <person name="Wittouck S."/>
            <person name="Arahal D.R."/>
            <person name="Sanchez-Porro C."/>
            <person name="Hugenholtz P."/>
            <person name="Ventosa A."/>
        </authorList>
    </citation>
    <scope>NUCLEOTIDE SEQUENCE [LARGE SCALE GENOMIC DNA]</scope>
    <source>
        <strain evidence="2 3">DSM 17332</strain>
    </source>
</reference>
<dbReference type="Proteomes" id="UP001252270">
    <property type="component" value="Unassembled WGS sequence"/>
</dbReference>
<dbReference type="PANTHER" id="PTHR13504">
    <property type="entry name" value="FIDO DOMAIN-CONTAINING PROTEIN DDB_G0283145"/>
    <property type="match status" value="1"/>
</dbReference>
<dbReference type="PANTHER" id="PTHR13504:SF38">
    <property type="entry name" value="FIDO DOMAIN-CONTAINING PROTEIN"/>
    <property type="match status" value="1"/>
</dbReference>
<keyword evidence="3" id="KW-1185">Reference proteome</keyword>
<evidence type="ECO:0000313" key="2">
    <source>
        <dbReference type="EMBL" id="MDR5892569.1"/>
    </source>
</evidence>
<dbReference type="Gene3D" id="1.10.3290.10">
    <property type="entry name" value="Fido-like domain"/>
    <property type="match status" value="1"/>
</dbReference>
<organism evidence="2 3">
    <name type="scientific">Halomonas mongoliensis</name>
    <dbReference type="NCBI Taxonomy" id="321265"/>
    <lineage>
        <taxon>Bacteria</taxon>
        <taxon>Pseudomonadati</taxon>
        <taxon>Pseudomonadota</taxon>
        <taxon>Gammaproteobacteria</taxon>
        <taxon>Oceanospirillales</taxon>
        <taxon>Halomonadaceae</taxon>
        <taxon>Halomonas</taxon>
    </lineage>
</organism>
<comment type="caution">
    <text evidence="2">The sequence shown here is derived from an EMBL/GenBank/DDBJ whole genome shotgun (WGS) entry which is preliminary data.</text>
</comment>
<dbReference type="RefSeq" id="WP_309636334.1">
    <property type="nucleotide sequence ID" value="NZ_JARWAL010000005.1"/>
</dbReference>
<dbReference type="SUPFAM" id="SSF140931">
    <property type="entry name" value="Fic-like"/>
    <property type="match status" value="1"/>
</dbReference>
<dbReference type="InterPro" id="IPR040198">
    <property type="entry name" value="Fido_containing"/>
</dbReference>
<sequence length="521" mass="59263">MAKLGPRKTDDEVGYAWLALTYGVEAVQPFAVQSRIGRARHTLEHEGRRSETYLESMRPPATLSGHLTFALKHEGVHLEFLARLFQKLPPESLSEWVRSEPTGQYARRAGFLYEWLTGARLDIAETGGNYRDALSPIDYVTARHPKRNRRWRINDNLPGSRDYCPMVRRTPSIERSRDYDIRHQLESMEGEFGADILRRSAVWLTIKESRASFIIEHEGDHQGRIQRFASAMEAYCGQWEDPLAPEALSELQGAILGLATIRPGVRRSPVFVGSRSVAQGAVVHYVCPPWEWVPSLLNGLNVFLESTAREDAIIRAAVASFGFVFIHPLADGNGRISRFLINDILRRDGAVSEPFILPVSAAITSSSMRRIEYDRVLERYSRPLMRHYSDAVSFLSRPLPYPDGIESDFSFSAYEAAGPAWRYPDLTDQVEYLEEIVRYTLEHEMHQQAAIQRAWYVTREAVKEWVEGPDEHMDRIIRAIRQHGVVSGKLRRDFPVLNDDTLAQRLEGIVADGFAGLDQSE</sequence>
<proteinExistence type="predicted"/>
<feature type="domain" description="Fido" evidence="1">
    <location>
        <begin position="243"/>
        <end position="397"/>
    </location>
</feature>
<dbReference type="EMBL" id="JARWAL010000005">
    <property type="protein sequence ID" value="MDR5892569.1"/>
    <property type="molecule type" value="Genomic_DNA"/>
</dbReference>
<protein>
    <submittedName>
        <fullName evidence="2">Fic family protein</fullName>
    </submittedName>
</protein>
<name>A0ABU1GKT0_9GAMM</name>
<dbReference type="InterPro" id="IPR003812">
    <property type="entry name" value="Fido"/>
</dbReference>
<gene>
    <name evidence="2" type="ORF">QC820_07045</name>
</gene>
<dbReference type="InterPro" id="IPR036597">
    <property type="entry name" value="Fido-like_dom_sf"/>
</dbReference>
<evidence type="ECO:0000313" key="3">
    <source>
        <dbReference type="Proteomes" id="UP001252270"/>
    </source>
</evidence>
<evidence type="ECO:0000259" key="1">
    <source>
        <dbReference type="PROSITE" id="PS51459"/>
    </source>
</evidence>
<dbReference type="Pfam" id="PF02661">
    <property type="entry name" value="Fic"/>
    <property type="match status" value="1"/>
</dbReference>
<dbReference type="PROSITE" id="PS51459">
    <property type="entry name" value="FIDO"/>
    <property type="match status" value="1"/>
</dbReference>